<comment type="subcellular location">
    <subcellularLocation>
        <location evidence="1 8">Cytoplasm</location>
    </subcellularLocation>
</comment>
<dbReference type="PANTHER" id="PTHR30272:SF1">
    <property type="entry name" value="3-HYDROXYACYL-[ACYL-CARRIER-PROTEIN] DEHYDRATASE"/>
    <property type="match status" value="1"/>
</dbReference>
<dbReference type="Pfam" id="PF07977">
    <property type="entry name" value="FabA"/>
    <property type="match status" value="1"/>
</dbReference>
<reference evidence="9 10" key="1">
    <citation type="submission" date="2019-01" db="EMBL/GenBank/DDBJ databases">
        <title>Geovibrio thiophilus DSM 11263, complete genome.</title>
        <authorList>
            <person name="Spring S."/>
            <person name="Bunk B."/>
            <person name="Sproer C."/>
        </authorList>
    </citation>
    <scope>NUCLEOTIDE SEQUENCE [LARGE SCALE GENOMIC DNA]</scope>
    <source>
        <strain evidence="9 10">DSM 11263</strain>
    </source>
</reference>
<keyword evidence="4 8" id="KW-0441">Lipid A biosynthesis</keyword>
<dbReference type="EMBL" id="CP035108">
    <property type="protein sequence ID" value="QAR34032.1"/>
    <property type="molecule type" value="Genomic_DNA"/>
</dbReference>
<dbReference type="OrthoDB" id="9772788at2"/>
<dbReference type="AlphaFoldDB" id="A0A3R6AZC6"/>
<accession>A0A3R6AZC6</accession>
<dbReference type="InterPro" id="IPR013114">
    <property type="entry name" value="FabA_FabZ"/>
</dbReference>
<dbReference type="GO" id="GO:0005737">
    <property type="term" value="C:cytoplasm"/>
    <property type="evidence" value="ECO:0007669"/>
    <property type="project" value="UniProtKB-SubCell"/>
</dbReference>
<dbReference type="InterPro" id="IPR029069">
    <property type="entry name" value="HotDog_dom_sf"/>
</dbReference>
<proteinExistence type="inferred from homology"/>
<keyword evidence="3 8" id="KW-0444">Lipid biosynthesis</keyword>
<dbReference type="NCBIfam" id="NF000582">
    <property type="entry name" value="PRK00006.1"/>
    <property type="match status" value="1"/>
</dbReference>
<evidence type="ECO:0000256" key="6">
    <source>
        <dbReference type="ARBA" id="ARBA00023239"/>
    </source>
</evidence>
<evidence type="ECO:0000256" key="5">
    <source>
        <dbReference type="ARBA" id="ARBA00023098"/>
    </source>
</evidence>
<dbReference type="GO" id="GO:0016020">
    <property type="term" value="C:membrane"/>
    <property type="evidence" value="ECO:0007669"/>
    <property type="project" value="GOC"/>
</dbReference>
<dbReference type="InterPro" id="IPR010084">
    <property type="entry name" value="FabZ"/>
</dbReference>
<evidence type="ECO:0000256" key="3">
    <source>
        <dbReference type="ARBA" id="ARBA00022516"/>
    </source>
</evidence>
<dbReference type="CDD" id="cd01288">
    <property type="entry name" value="FabZ"/>
    <property type="match status" value="1"/>
</dbReference>
<protein>
    <recommendedName>
        <fullName evidence="8">3-hydroxyacyl-[acyl-carrier-protein] dehydratase FabZ</fullName>
        <ecNumber evidence="8">4.2.1.59</ecNumber>
    </recommendedName>
    <alternativeName>
        <fullName evidence="8">(3R)-hydroxymyristoyl-[acyl-carrier-protein] dehydratase</fullName>
        <shortName evidence="8">(3R)-hydroxymyristoyl-ACP dehydrase</shortName>
    </alternativeName>
    <alternativeName>
        <fullName evidence="8">Beta-hydroxyacyl-ACP dehydratase</fullName>
    </alternativeName>
</protein>
<dbReference type="GO" id="GO:0019171">
    <property type="term" value="F:(3R)-hydroxyacyl-[acyl-carrier-protein] dehydratase activity"/>
    <property type="evidence" value="ECO:0007669"/>
    <property type="project" value="UniProtKB-EC"/>
</dbReference>
<keyword evidence="2 8" id="KW-0963">Cytoplasm</keyword>
<keyword evidence="6 8" id="KW-0456">Lyase</keyword>
<dbReference type="GO" id="GO:0006633">
    <property type="term" value="P:fatty acid biosynthetic process"/>
    <property type="evidence" value="ECO:0007669"/>
    <property type="project" value="UniProtKB-UniRule"/>
</dbReference>
<evidence type="ECO:0000313" key="9">
    <source>
        <dbReference type="EMBL" id="QAR34032.1"/>
    </source>
</evidence>
<comment type="catalytic activity">
    <reaction evidence="8">
        <text>a (3R)-hydroxyacyl-[ACP] = a (2E)-enoyl-[ACP] + H2O</text>
        <dbReference type="Rhea" id="RHEA:13097"/>
        <dbReference type="Rhea" id="RHEA-COMP:9925"/>
        <dbReference type="Rhea" id="RHEA-COMP:9945"/>
        <dbReference type="ChEBI" id="CHEBI:15377"/>
        <dbReference type="ChEBI" id="CHEBI:78784"/>
        <dbReference type="ChEBI" id="CHEBI:78827"/>
        <dbReference type="EC" id="4.2.1.59"/>
    </reaction>
</comment>
<keyword evidence="5 8" id="KW-0443">Lipid metabolism</keyword>
<dbReference type="PANTHER" id="PTHR30272">
    <property type="entry name" value="3-HYDROXYACYL-[ACYL-CARRIER-PROTEIN] DEHYDRATASE"/>
    <property type="match status" value="1"/>
</dbReference>
<name>A0A3R6AZC6_9BACT</name>
<dbReference type="EC" id="4.2.1.59" evidence="8"/>
<evidence type="ECO:0000256" key="8">
    <source>
        <dbReference type="HAMAP-Rule" id="MF_00406"/>
    </source>
</evidence>
<dbReference type="Proteomes" id="UP000287502">
    <property type="component" value="Chromosome"/>
</dbReference>
<dbReference type="HAMAP" id="MF_00406">
    <property type="entry name" value="FabZ"/>
    <property type="match status" value="1"/>
</dbReference>
<feature type="active site" evidence="8">
    <location>
        <position position="47"/>
    </location>
</feature>
<comment type="similarity">
    <text evidence="8">Belongs to the thioester dehydratase family. FabZ subfamily.</text>
</comment>
<dbReference type="NCBIfam" id="TIGR01750">
    <property type="entry name" value="fabZ"/>
    <property type="match status" value="1"/>
</dbReference>
<dbReference type="RefSeq" id="WP_128467315.1">
    <property type="nucleotide sequence ID" value="NZ_CP035108.1"/>
</dbReference>
<dbReference type="SUPFAM" id="SSF54637">
    <property type="entry name" value="Thioesterase/thiol ester dehydrase-isomerase"/>
    <property type="match status" value="1"/>
</dbReference>
<dbReference type="FunFam" id="3.10.129.10:FF:000001">
    <property type="entry name" value="3-hydroxyacyl-[acyl-carrier-protein] dehydratase FabZ"/>
    <property type="match status" value="1"/>
</dbReference>
<evidence type="ECO:0000256" key="1">
    <source>
        <dbReference type="ARBA" id="ARBA00004496"/>
    </source>
</evidence>
<evidence type="ECO:0000256" key="7">
    <source>
        <dbReference type="ARBA" id="ARBA00025049"/>
    </source>
</evidence>
<evidence type="ECO:0000256" key="4">
    <source>
        <dbReference type="ARBA" id="ARBA00022556"/>
    </source>
</evidence>
<organism evidence="9 10">
    <name type="scientific">Geovibrio thiophilus</name>
    <dbReference type="NCBI Taxonomy" id="139438"/>
    <lineage>
        <taxon>Bacteria</taxon>
        <taxon>Pseudomonadati</taxon>
        <taxon>Deferribacterota</taxon>
        <taxon>Deferribacteres</taxon>
        <taxon>Deferribacterales</taxon>
        <taxon>Geovibrionaceae</taxon>
        <taxon>Geovibrio</taxon>
    </lineage>
</organism>
<dbReference type="GO" id="GO:0009245">
    <property type="term" value="P:lipid A biosynthetic process"/>
    <property type="evidence" value="ECO:0007669"/>
    <property type="project" value="UniProtKB-UniRule"/>
</dbReference>
<comment type="function">
    <text evidence="7 8">Involved in unsaturated fatty acids biosynthesis. Catalyzes the dehydration of short chain beta-hydroxyacyl-ACPs and long chain saturated and unsaturated beta-hydroxyacyl-ACPs.</text>
</comment>
<keyword evidence="10" id="KW-1185">Reference proteome</keyword>
<evidence type="ECO:0000256" key="2">
    <source>
        <dbReference type="ARBA" id="ARBA00022490"/>
    </source>
</evidence>
<evidence type="ECO:0000313" key="10">
    <source>
        <dbReference type="Proteomes" id="UP000287502"/>
    </source>
</evidence>
<dbReference type="KEGG" id="gtl:EP073_11650"/>
<gene>
    <name evidence="8 9" type="primary">fabZ</name>
    <name evidence="9" type="ORF">EP073_11650</name>
</gene>
<sequence>MMDLRQILEILPHRYPFLLVDKVLEIRENGITAIKNVTFNEPHFMGHFPGYPVMPGVLIVEALAQAAGIYALSKQGESGKGKFFLFMSIENAKFRRIVEPGDTLTLNCEVLRAKRDLLKSECVASVNGEVACEAVLTAVMREVK</sequence>
<dbReference type="Gene3D" id="3.10.129.10">
    <property type="entry name" value="Hotdog Thioesterase"/>
    <property type="match status" value="1"/>
</dbReference>